<dbReference type="RefSeq" id="WP_048081363.1">
    <property type="nucleotide sequence ID" value="NZ_JAPVER010000020.1"/>
</dbReference>
<dbReference type="AlphaFoldDB" id="A0A9E5A4U2"/>
<dbReference type="InterPro" id="IPR058449">
    <property type="entry name" value="DUF8136"/>
</dbReference>
<evidence type="ECO:0000259" key="1">
    <source>
        <dbReference type="Pfam" id="PF26457"/>
    </source>
</evidence>
<keyword evidence="4" id="KW-1185">Reference proteome</keyword>
<dbReference type="EMBL" id="JAPVER010000020">
    <property type="protein sequence ID" value="MCZ3365395.1"/>
    <property type="molecule type" value="Genomic_DNA"/>
</dbReference>
<reference evidence="3" key="1">
    <citation type="submission" date="2022-12" db="EMBL/GenBank/DDBJ databases">
        <title>Reclassification of two methanogenic archaea species isolated from the Kolyma lowland permafrost.</title>
        <authorList>
            <person name="Trubitsyn V.E."/>
            <person name="Rivkina E.M."/>
            <person name="Shcherbakova V.A."/>
        </authorList>
    </citation>
    <scope>NUCLEOTIDE SEQUENCE</scope>
    <source>
        <strain evidence="2">M2</strain>
        <strain evidence="3">MK4</strain>
    </source>
</reference>
<dbReference type="EMBL" id="JAPVES010000030">
    <property type="protein sequence ID" value="MCZ3373146.1"/>
    <property type="molecule type" value="Genomic_DNA"/>
</dbReference>
<gene>
    <name evidence="3" type="ORF">O3H35_10925</name>
    <name evidence="2" type="ORF">O3H54_05825</name>
</gene>
<protein>
    <recommendedName>
        <fullName evidence="1">DUF8136 domain-containing protein</fullName>
    </recommendedName>
</protein>
<evidence type="ECO:0000313" key="4">
    <source>
        <dbReference type="Proteomes" id="UP001068021"/>
    </source>
</evidence>
<comment type="caution">
    <text evidence="3">The sequence shown here is derived from an EMBL/GenBank/DDBJ whole genome shotgun (WGS) entry which is preliminary data.</text>
</comment>
<dbReference type="Proteomes" id="UP001068021">
    <property type="component" value="Unassembled WGS sequence"/>
</dbReference>
<dbReference type="Proteomes" id="UP001074446">
    <property type="component" value="Unassembled WGS sequence"/>
</dbReference>
<organism evidence="3">
    <name type="scientific">Methanobacterium veterum</name>
    <dbReference type="NCBI Taxonomy" id="408577"/>
    <lineage>
        <taxon>Archaea</taxon>
        <taxon>Methanobacteriati</taxon>
        <taxon>Methanobacteriota</taxon>
        <taxon>Methanomada group</taxon>
        <taxon>Methanobacteria</taxon>
        <taxon>Methanobacteriales</taxon>
        <taxon>Methanobacteriaceae</taxon>
        <taxon>Methanobacterium</taxon>
    </lineage>
</organism>
<name>A0A9E5A4U2_9EURY</name>
<accession>A0A9E5A4U2</accession>
<sequence length="90" mass="10756">MDNEDKKDIDIETTRKELLVLIAETTKSLYEKYTCGRIRDLSNDRLRNQIADTFFKGCKTFNEILNNLEMEEMKEELARLREMYENEIKG</sequence>
<dbReference type="Pfam" id="PF26457">
    <property type="entry name" value="DUF8136"/>
    <property type="match status" value="1"/>
</dbReference>
<proteinExistence type="predicted"/>
<feature type="domain" description="DUF8136" evidence="1">
    <location>
        <begin position="22"/>
        <end position="82"/>
    </location>
</feature>
<evidence type="ECO:0000313" key="2">
    <source>
        <dbReference type="EMBL" id="MCZ3365395.1"/>
    </source>
</evidence>
<evidence type="ECO:0000313" key="3">
    <source>
        <dbReference type="EMBL" id="MCZ3373146.1"/>
    </source>
</evidence>